<protein>
    <submittedName>
        <fullName evidence="5">LacI family DNA-binding transcriptional regulator</fullName>
    </submittedName>
</protein>
<dbReference type="PROSITE" id="PS00356">
    <property type="entry name" value="HTH_LACI_1"/>
    <property type="match status" value="1"/>
</dbReference>
<evidence type="ECO:0000313" key="5">
    <source>
        <dbReference type="EMBL" id="NVO57924.1"/>
    </source>
</evidence>
<dbReference type="Pfam" id="PF00356">
    <property type="entry name" value="LacI"/>
    <property type="match status" value="1"/>
</dbReference>
<evidence type="ECO:0000256" key="3">
    <source>
        <dbReference type="ARBA" id="ARBA00023163"/>
    </source>
</evidence>
<keyword evidence="6" id="KW-1185">Reference proteome</keyword>
<organism evidence="5 6">
    <name type="scientific">Ruegeria haliotis</name>
    <dbReference type="NCBI Taxonomy" id="2747601"/>
    <lineage>
        <taxon>Bacteria</taxon>
        <taxon>Pseudomonadati</taxon>
        <taxon>Pseudomonadota</taxon>
        <taxon>Alphaproteobacteria</taxon>
        <taxon>Rhodobacterales</taxon>
        <taxon>Roseobacteraceae</taxon>
        <taxon>Ruegeria</taxon>
    </lineage>
</organism>
<dbReference type="SUPFAM" id="SSF53822">
    <property type="entry name" value="Periplasmic binding protein-like I"/>
    <property type="match status" value="1"/>
</dbReference>
<dbReference type="PROSITE" id="PS50932">
    <property type="entry name" value="HTH_LACI_2"/>
    <property type="match status" value="1"/>
</dbReference>
<dbReference type="SUPFAM" id="SSF47413">
    <property type="entry name" value="lambda repressor-like DNA-binding domains"/>
    <property type="match status" value="1"/>
</dbReference>
<dbReference type="Proteomes" id="UP000630805">
    <property type="component" value="Unassembled WGS sequence"/>
</dbReference>
<keyword evidence="3" id="KW-0804">Transcription</keyword>
<dbReference type="Pfam" id="PF13407">
    <property type="entry name" value="Peripla_BP_4"/>
    <property type="match status" value="1"/>
</dbReference>
<evidence type="ECO:0000256" key="1">
    <source>
        <dbReference type="ARBA" id="ARBA00023015"/>
    </source>
</evidence>
<evidence type="ECO:0000259" key="4">
    <source>
        <dbReference type="PROSITE" id="PS50932"/>
    </source>
</evidence>
<sequence>MDSEPLIPKHARVADIARLAGVGTATVDRVLNGRGNVRDSTRQRVIQAKAAIETGTPVVDRNRPWRLKIFLPGEAGPSTEYLAQCFQEFGARGNATIECVFTTKMEPGALARKLRACEGQGIDAVAFQALEDQRVRDAVDHLKIRGIPCLSLISSLANSAVIGFVGTDSRAAGRTAGLLMGRLCQSAGLVAIISGGQYYRSHENREMGFRAVVRKEFPHLQLADTISGQDDIEGNYNATCIFIEEHPDLLGIYSVGGGNEGIVRALQANGVAGEVKLIGHNLTAKTQAYLLDGSLHYVLHQNMRRAAELAVQVMIAELEHQKPIIPILPTEIITRENILGTTFG</sequence>
<dbReference type="InterPro" id="IPR025997">
    <property type="entry name" value="SBP_2_dom"/>
</dbReference>
<name>A0ABX2PUR6_9RHOB</name>
<dbReference type="Gene3D" id="1.10.260.40">
    <property type="entry name" value="lambda repressor-like DNA-binding domains"/>
    <property type="match status" value="1"/>
</dbReference>
<comment type="caution">
    <text evidence="5">The sequence shown here is derived from an EMBL/GenBank/DDBJ whole genome shotgun (WGS) entry which is preliminary data.</text>
</comment>
<dbReference type="RefSeq" id="WP_176866988.1">
    <property type="nucleotide sequence ID" value="NZ_JABXWT010000016.1"/>
</dbReference>
<evidence type="ECO:0000313" key="6">
    <source>
        <dbReference type="Proteomes" id="UP000630805"/>
    </source>
</evidence>
<dbReference type="CDD" id="cd01392">
    <property type="entry name" value="HTH_LacI"/>
    <property type="match status" value="1"/>
</dbReference>
<proteinExistence type="predicted"/>
<dbReference type="EMBL" id="JABXWT010000016">
    <property type="protein sequence ID" value="NVO57924.1"/>
    <property type="molecule type" value="Genomic_DNA"/>
</dbReference>
<keyword evidence="1" id="KW-0805">Transcription regulation</keyword>
<gene>
    <name evidence="5" type="ORF">HW561_19170</name>
</gene>
<dbReference type="PANTHER" id="PTHR30146">
    <property type="entry name" value="LACI-RELATED TRANSCRIPTIONAL REPRESSOR"/>
    <property type="match status" value="1"/>
</dbReference>
<dbReference type="CDD" id="cd06307">
    <property type="entry name" value="PBP1_sugar_binding"/>
    <property type="match status" value="1"/>
</dbReference>
<keyword evidence="2 5" id="KW-0238">DNA-binding</keyword>
<evidence type="ECO:0000256" key="2">
    <source>
        <dbReference type="ARBA" id="ARBA00023125"/>
    </source>
</evidence>
<reference evidence="5 6" key="1">
    <citation type="submission" date="2020-06" db="EMBL/GenBank/DDBJ databases">
        <authorList>
            <person name="Cao W.R."/>
        </authorList>
    </citation>
    <scope>NUCLEOTIDE SEQUENCE [LARGE SCALE GENOMIC DNA]</scope>
    <source>
        <strain evidence="5 6">B1Z28</strain>
    </source>
</reference>
<dbReference type="InterPro" id="IPR028082">
    <property type="entry name" value="Peripla_BP_I"/>
</dbReference>
<dbReference type="InterPro" id="IPR000843">
    <property type="entry name" value="HTH_LacI"/>
</dbReference>
<dbReference type="SMART" id="SM00354">
    <property type="entry name" value="HTH_LACI"/>
    <property type="match status" value="1"/>
</dbReference>
<dbReference type="InterPro" id="IPR010982">
    <property type="entry name" value="Lambda_DNA-bd_dom_sf"/>
</dbReference>
<accession>A0ABX2PUR6</accession>
<dbReference type="PANTHER" id="PTHR30146:SF152">
    <property type="entry name" value="TRANSCRIPTIONAL REGULATORY PROTEIN"/>
    <property type="match status" value="1"/>
</dbReference>
<feature type="domain" description="HTH lacI-type" evidence="4">
    <location>
        <begin position="11"/>
        <end position="48"/>
    </location>
</feature>
<dbReference type="GO" id="GO:0003677">
    <property type="term" value="F:DNA binding"/>
    <property type="evidence" value="ECO:0007669"/>
    <property type="project" value="UniProtKB-KW"/>
</dbReference>
<dbReference type="Gene3D" id="3.40.50.2300">
    <property type="match status" value="2"/>
</dbReference>